<evidence type="ECO:0000259" key="15">
    <source>
        <dbReference type="PROSITE" id="PS50259"/>
    </source>
</evidence>
<evidence type="ECO:0000313" key="17">
    <source>
        <dbReference type="Proteomes" id="UP001344447"/>
    </source>
</evidence>
<feature type="domain" description="G-protein coupled receptors family 3 profile" evidence="15">
    <location>
        <begin position="403"/>
        <end position="659"/>
    </location>
</feature>
<evidence type="ECO:0000256" key="5">
    <source>
        <dbReference type="ARBA" id="ARBA00022729"/>
    </source>
</evidence>
<dbReference type="PANTHER" id="PTHR46924">
    <property type="entry name" value="METABOTROPIC GLUTAMATE RECEPTOR-LIKE PROTEIN C-RELATED-RELATED"/>
    <property type="match status" value="1"/>
</dbReference>
<evidence type="ECO:0000256" key="10">
    <source>
        <dbReference type="ARBA" id="ARBA00023180"/>
    </source>
</evidence>
<keyword evidence="8 13" id="KW-0472">Membrane</keyword>
<protein>
    <recommendedName>
        <fullName evidence="15">G-protein coupled receptors family 3 profile domain-containing protein</fullName>
    </recommendedName>
</protein>
<feature type="chain" id="PRO_5043042722" description="G-protein coupled receptors family 3 profile domain-containing protein" evidence="14">
    <location>
        <begin position="24"/>
        <end position="763"/>
    </location>
</feature>
<keyword evidence="4 13" id="KW-0812">Transmembrane</keyword>
<sequence length="763" mass="84582">MKIFFKFLILISFLLLCINKINCLDGDGNPFRMIMLLSAGVNDLGFNNMMNQGRVGVAKDLNIEDSRLVIVDGLNETIALVEPILQNEDIDFIICSSQGHTAACKYFAQKYLNHPTIKTQFLIRGSGSTTANLIQFNYNFASANYMSGYFAGLYTKSKKIGFLSPGSMAKVNDSWVYAFWLGAKQINPSIEFYYYNIGAFLNPDASEAATNDLLDRGCDVIGNTLDDFSSGITIMSRGHRTIGTNGFPQKLIYGEKIIYSYAYNWTKLFLPITKSVKSGNTNNTNGYGDFNLDESKNFFNIEYSYGLDNLTLTKMNQQITYLKSNPRATHPYYCNDFLPAYAKKYNFTLSGVNKSCIDHSTFLKINEPFPGMTFLGIYNISLNEVKFSSSIQNGFSIVTGGLIAVTLIMMIGIIKFSKTSSIRSASPIFLNFILVGGIIVYIGIIVWVGPMSTSSCNARLWLVTLGFSTLIGSLVVKNFRIWLIFDNPELKSIKITNYQLFPWVGACLVINIILMSILTSVGDLKQIDAMNIDSLGKYEFMKVCKMNQAGASTLYTILAYFAALLLVGVFVSWKIRIVDIQEFNESGAIANTLYAISFCLFVIVPLMISPQDKQSETIILCTTGLFITTAALLIIFTPKFWRVFRKGSNESEINYGKKKSSSVATARAESGSKGSNSASGSKKTNRRGNIVSGDFTDDSESSIGNDEDKEIDNAANVTSGAVLAEFTDEASDIDNIELKDIEQHDQFEQSEQPNTTDIKSENN</sequence>
<evidence type="ECO:0000256" key="7">
    <source>
        <dbReference type="ARBA" id="ARBA00023040"/>
    </source>
</evidence>
<keyword evidence="6 13" id="KW-1133">Transmembrane helix</keyword>
<dbReference type="Pfam" id="PF02608">
    <property type="entry name" value="Bmp"/>
    <property type="match status" value="1"/>
</dbReference>
<feature type="transmembrane region" description="Helical" evidence="13">
    <location>
        <begin position="395"/>
        <end position="416"/>
    </location>
</feature>
<comment type="caution">
    <text evidence="16">The sequence shown here is derived from an EMBL/GenBank/DDBJ whole genome shotgun (WGS) entry which is preliminary data.</text>
</comment>
<evidence type="ECO:0000256" key="8">
    <source>
        <dbReference type="ARBA" id="ARBA00023136"/>
    </source>
</evidence>
<comment type="similarity">
    <text evidence="2">In the C-terminal section; belongs to the G-protein coupled receptor 3 family. GABA-B receptor subfamily.</text>
</comment>
<dbReference type="EMBL" id="JAVFKY010000001">
    <property type="protein sequence ID" value="KAK5584798.1"/>
    <property type="molecule type" value="Genomic_DNA"/>
</dbReference>
<feature type="transmembrane region" description="Helical" evidence="13">
    <location>
        <begin position="593"/>
        <end position="611"/>
    </location>
</feature>
<reference evidence="16 17" key="1">
    <citation type="submission" date="2023-11" db="EMBL/GenBank/DDBJ databases">
        <title>Dfirmibasis_genome.</title>
        <authorList>
            <person name="Edelbroek B."/>
            <person name="Kjellin J."/>
            <person name="Jerlstrom-Hultqvist J."/>
            <person name="Soderbom F."/>
        </authorList>
    </citation>
    <scope>NUCLEOTIDE SEQUENCE [LARGE SCALE GENOMIC DNA]</scope>
    <source>
        <strain evidence="16 17">TNS-C-14</strain>
    </source>
</reference>
<dbReference type="InterPro" id="IPR051530">
    <property type="entry name" value="mGluR/GABA-B-like"/>
</dbReference>
<comment type="subcellular location">
    <subcellularLocation>
        <location evidence="1">Membrane</location>
        <topology evidence="1">Multi-pass membrane protein</topology>
    </subcellularLocation>
</comment>
<feature type="compositionally biased region" description="Acidic residues" evidence="12">
    <location>
        <begin position="695"/>
        <end position="710"/>
    </location>
</feature>
<evidence type="ECO:0000313" key="16">
    <source>
        <dbReference type="EMBL" id="KAK5584798.1"/>
    </source>
</evidence>
<dbReference type="InterPro" id="IPR017978">
    <property type="entry name" value="GPCR_3_C"/>
</dbReference>
<dbReference type="Pfam" id="PF00003">
    <property type="entry name" value="7tm_3"/>
    <property type="match status" value="1"/>
</dbReference>
<keyword evidence="10" id="KW-0325">Glycoprotein</keyword>
<keyword evidence="17" id="KW-1185">Reference proteome</keyword>
<feature type="compositionally biased region" description="Low complexity" evidence="12">
    <location>
        <begin position="671"/>
        <end position="682"/>
    </location>
</feature>
<evidence type="ECO:0000256" key="14">
    <source>
        <dbReference type="SAM" id="SignalP"/>
    </source>
</evidence>
<dbReference type="PROSITE" id="PS50259">
    <property type="entry name" value="G_PROTEIN_RECEP_F3_4"/>
    <property type="match status" value="1"/>
</dbReference>
<evidence type="ECO:0000256" key="3">
    <source>
        <dbReference type="ARBA" id="ARBA00010620"/>
    </source>
</evidence>
<gene>
    <name evidence="16" type="ORF">RB653_006415</name>
</gene>
<dbReference type="Proteomes" id="UP001344447">
    <property type="component" value="Unassembled WGS sequence"/>
</dbReference>
<keyword evidence="9" id="KW-0675">Receptor</keyword>
<keyword evidence="11" id="KW-0807">Transducer</keyword>
<evidence type="ECO:0000256" key="11">
    <source>
        <dbReference type="ARBA" id="ARBA00023224"/>
    </source>
</evidence>
<keyword evidence="7" id="KW-0297">G-protein coupled receptor</keyword>
<feature type="transmembrane region" description="Helical" evidence="13">
    <location>
        <begin position="460"/>
        <end position="479"/>
    </location>
</feature>
<dbReference type="CDD" id="cd15047">
    <property type="entry name" value="7tmC_GABA-B-like"/>
    <property type="match status" value="1"/>
</dbReference>
<dbReference type="Gene3D" id="3.40.50.2300">
    <property type="match status" value="2"/>
</dbReference>
<feature type="transmembrane region" description="Helical" evidence="13">
    <location>
        <begin position="428"/>
        <end position="448"/>
    </location>
</feature>
<evidence type="ECO:0000256" key="9">
    <source>
        <dbReference type="ARBA" id="ARBA00023170"/>
    </source>
</evidence>
<evidence type="ECO:0000256" key="1">
    <source>
        <dbReference type="ARBA" id="ARBA00004141"/>
    </source>
</evidence>
<evidence type="ECO:0000256" key="6">
    <source>
        <dbReference type="ARBA" id="ARBA00022989"/>
    </source>
</evidence>
<evidence type="ECO:0000256" key="12">
    <source>
        <dbReference type="SAM" id="MobiDB-lite"/>
    </source>
</evidence>
<dbReference type="PANTHER" id="PTHR46924:SF3">
    <property type="entry name" value="METABOTROPIC GLUTAMATE RECEPTOR-LIKE PROTEIN C-RELATED"/>
    <property type="match status" value="1"/>
</dbReference>
<evidence type="ECO:0000256" key="13">
    <source>
        <dbReference type="SAM" id="Phobius"/>
    </source>
</evidence>
<dbReference type="GO" id="GO:0005886">
    <property type="term" value="C:plasma membrane"/>
    <property type="evidence" value="ECO:0007669"/>
    <property type="project" value="InterPro"/>
</dbReference>
<comment type="similarity">
    <text evidence="3">In the N-terminal section; belongs to the BMP lipoprotein family.</text>
</comment>
<dbReference type="GO" id="GO:0004930">
    <property type="term" value="F:G protein-coupled receptor activity"/>
    <property type="evidence" value="ECO:0007669"/>
    <property type="project" value="UniProtKB-KW"/>
</dbReference>
<name>A0AAN7U8V9_9MYCE</name>
<feature type="transmembrane region" description="Helical" evidence="13">
    <location>
        <begin position="500"/>
        <end position="521"/>
    </location>
</feature>
<feature type="transmembrane region" description="Helical" evidence="13">
    <location>
        <begin position="617"/>
        <end position="636"/>
    </location>
</feature>
<organism evidence="16 17">
    <name type="scientific">Dictyostelium firmibasis</name>
    <dbReference type="NCBI Taxonomy" id="79012"/>
    <lineage>
        <taxon>Eukaryota</taxon>
        <taxon>Amoebozoa</taxon>
        <taxon>Evosea</taxon>
        <taxon>Eumycetozoa</taxon>
        <taxon>Dictyostelia</taxon>
        <taxon>Dictyosteliales</taxon>
        <taxon>Dictyosteliaceae</taxon>
        <taxon>Dictyostelium</taxon>
    </lineage>
</organism>
<accession>A0AAN7U8V9</accession>
<feature type="transmembrane region" description="Helical" evidence="13">
    <location>
        <begin position="554"/>
        <end position="573"/>
    </location>
</feature>
<feature type="signal peptide" evidence="14">
    <location>
        <begin position="1"/>
        <end position="23"/>
    </location>
</feature>
<dbReference type="InterPro" id="IPR003760">
    <property type="entry name" value="PnrA-like"/>
</dbReference>
<dbReference type="AlphaFoldDB" id="A0AAN7U8V9"/>
<feature type="region of interest" description="Disordered" evidence="12">
    <location>
        <begin position="664"/>
        <end position="713"/>
    </location>
</feature>
<evidence type="ECO:0000256" key="4">
    <source>
        <dbReference type="ARBA" id="ARBA00022692"/>
    </source>
</evidence>
<proteinExistence type="inferred from homology"/>
<keyword evidence="5 14" id="KW-0732">Signal</keyword>
<evidence type="ECO:0000256" key="2">
    <source>
        <dbReference type="ARBA" id="ARBA00005414"/>
    </source>
</evidence>